<reference evidence="2" key="2">
    <citation type="submission" date="2022-01" db="EMBL/GenBank/DDBJ databases">
        <authorList>
            <person name="Hirooka S."/>
            <person name="Miyagishima S.Y."/>
        </authorList>
    </citation>
    <scope>NUCLEOTIDE SEQUENCE</scope>
    <source>
        <strain evidence="2">NBRC 102759</strain>
    </source>
</reference>
<dbReference type="GO" id="GO:0006364">
    <property type="term" value="P:rRNA processing"/>
    <property type="evidence" value="ECO:0007669"/>
    <property type="project" value="InterPro"/>
</dbReference>
<dbReference type="PROSITE" id="PS50833">
    <property type="entry name" value="BRIX"/>
    <property type="match status" value="1"/>
</dbReference>
<dbReference type="PANTHER" id="PTHR12661:SF5">
    <property type="entry name" value="SUPPRESSOR OF SWI4 1 HOMOLOG"/>
    <property type="match status" value="1"/>
</dbReference>
<dbReference type="GO" id="GO:0019843">
    <property type="term" value="F:rRNA binding"/>
    <property type="evidence" value="ECO:0007669"/>
    <property type="project" value="InterPro"/>
</dbReference>
<evidence type="ECO:0000259" key="1">
    <source>
        <dbReference type="PROSITE" id="PS50833"/>
    </source>
</evidence>
<dbReference type="Pfam" id="PF04427">
    <property type="entry name" value="Brix"/>
    <property type="match status" value="1"/>
</dbReference>
<dbReference type="InterPro" id="IPR045112">
    <property type="entry name" value="PPAN-like"/>
</dbReference>
<gene>
    <name evidence="2" type="ORF">GpartN1_g2163.t1</name>
</gene>
<dbReference type="OrthoDB" id="10261452at2759"/>
<evidence type="ECO:0000313" key="3">
    <source>
        <dbReference type="Proteomes" id="UP001061958"/>
    </source>
</evidence>
<accession>A0A9C7UPD3</accession>
<proteinExistence type="predicted"/>
<reference evidence="2" key="1">
    <citation type="journal article" date="2022" name="Proc. Natl. Acad. Sci. U.S.A.">
        <title>Life cycle and functional genomics of the unicellular red alga Galdieria for elucidating algal and plant evolution and industrial use.</title>
        <authorList>
            <person name="Hirooka S."/>
            <person name="Itabashi T."/>
            <person name="Ichinose T.M."/>
            <person name="Onuma R."/>
            <person name="Fujiwara T."/>
            <person name="Yamashita S."/>
            <person name="Jong L.W."/>
            <person name="Tomita R."/>
            <person name="Iwane A.H."/>
            <person name="Miyagishima S.Y."/>
        </authorList>
    </citation>
    <scope>NUCLEOTIDE SEQUENCE</scope>
    <source>
        <strain evidence="2">NBRC 102759</strain>
    </source>
</reference>
<comment type="caution">
    <text evidence="2">The sequence shown here is derived from an EMBL/GenBank/DDBJ whole genome shotgun (WGS) entry which is preliminary data.</text>
</comment>
<name>A0A9C7UPD3_9RHOD</name>
<dbReference type="EMBL" id="BQMJ01000015">
    <property type="protein sequence ID" value="GJQ10372.1"/>
    <property type="molecule type" value="Genomic_DNA"/>
</dbReference>
<keyword evidence="3" id="KW-1185">Reference proteome</keyword>
<dbReference type="SMART" id="SM00879">
    <property type="entry name" value="Brix"/>
    <property type="match status" value="1"/>
</dbReference>
<feature type="domain" description="Brix" evidence="1">
    <location>
        <begin position="22"/>
        <end position="283"/>
    </location>
</feature>
<dbReference type="Proteomes" id="UP001061958">
    <property type="component" value="Unassembled WGS sequence"/>
</dbReference>
<sequence length="297" mass="33729">MPRHRKKRRTHVPISEEEQKVPITMVCKKGKIASAVTDLVMDLREMLRPHTTRKMQESVSSSLKEFVVVAKKLGISHLWILSESATSTTLRIGRLTKGPTFIFRVNWFSLAADVRKAQRRPHTVNDAELKDPPILVLHGFEDSTVQERMISSLFQFMFPAIDLDKLKPQSVKRVLLVHYDREKEDIEIRHYLIRTNPVGLSRPIRKLLYRKLPKRLNTLTDISELVDGGGGGAYSSDSEGEGSEDTRCSLVTETSSKKASVILYEVGPRMSLQLCQIQEELFCGALLYESKPVKEGE</sequence>
<protein>
    <recommendedName>
        <fullName evidence="1">Brix domain-containing protein</fullName>
    </recommendedName>
</protein>
<dbReference type="GO" id="GO:0030687">
    <property type="term" value="C:preribosome, large subunit precursor"/>
    <property type="evidence" value="ECO:0007669"/>
    <property type="project" value="TreeGrafter"/>
</dbReference>
<organism evidence="2 3">
    <name type="scientific">Galdieria partita</name>
    <dbReference type="NCBI Taxonomy" id="83374"/>
    <lineage>
        <taxon>Eukaryota</taxon>
        <taxon>Rhodophyta</taxon>
        <taxon>Bangiophyceae</taxon>
        <taxon>Galdieriales</taxon>
        <taxon>Galdieriaceae</taxon>
        <taxon>Galdieria</taxon>
    </lineage>
</organism>
<evidence type="ECO:0000313" key="2">
    <source>
        <dbReference type="EMBL" id="GJQ10372.1"/>
    </source>
</evidence>
<dbReference type="InterPro" id="IPR007109">
    <property type="entry name" value="Brix"/>
</dbReference>
<dbReference type="GO" id="GO:0000027">
    <property type="term" value="P:ribosomal large subunit assembly"/>
    <property type="evidence" value="ECO:0007669"/>
    <property type="project" value="TreeGrafter"/>
</dbReference>
<dbReference type="AlphaFoldDB" id="A0A9C7UPD3"/>
<dbReference type="PANTHER" id="PTHR12661">
    <property type="entry name" value="PETER PAN-RELATED"/>
    <property type="match status" value="1"/>
</dbReference>